<name>A0ABX4MR73_9RHOB</name>
<dbReference type="EMBL" id="PGTD01000016">
    <property type="protein sequence ID" value="PJE29177.1"/>
    <property type="molecule type" value="Genomic_DNA"/>
</dbReference>
<feature type="region of interest" description="Disordered" evidence="1">
    <location>
        <begin position="1"/>
        <end position="42"/>
    </location>
</feature>
<dbReference type="NCBIfam" id="NF006746">
    <property type="entry name" value="PRK09270.1-5"/>
    <property type="match status" value="1"/>
</dbReference>
<evidence type="ECO:0000313" key="4">
    <source>
        <dbReference type="Proteomes" id="UP000231702"/>
    </source>
</evidence>
<dbReference type="Pfam" id="PF00485">
    <property type="entry name" value="PRK"/>
    <property type="match status" value="1"/>
</dbReference>
<evidence type="ECO:0000259" key="2">
    <source>
        <dbReference type="Pfam" id="PF00485"/>
    </source>
</evidence>
<reference evidence="3 4" key="1">
    <citation type="journal article" date="2018" name="Int. J. Syst. Evol. Microbiol.">
        <title>Pseudooceanicola lipolyticus sp. nov., a marine alphaproteobacterium, reclassification of Oceanicola flagellatus as Pseudooceanicola flagellatus comb. nov. and emended description of the genus Pseudooceanicola.</title>
        <authorList>
            <person name="Huang M.-M."/>
            <person name="Guo L.-L."/>
            <person name="Wu Y.-H."/>
            <person name="Lai Q.-L."/>
            <person name="Shao Z.-Z."/>
            <person name="Wang C.-S."/>
            <person name="Wu M."/>
            <person name="Xu X.-W."/>
        </authorList>
    </citation>
    <scope>NUCLEOTIDE SEQUENCE [LARGE SCALE GENOMIC DNA]</scope>
    <source>
        <strain evidence="3 4">Ar-45</strain>
    </source>
</reference>
<dbReference type="PANTHER" id="PTHR10285">
    <property type="entry name" value="URIDINE KINASE"/>
    <property type="match status" value="1"/>
</dbReference>
<dbReference type="Proteomes" id="UP000231702">
    <property type="component" value="Unassembled WGS sequence"/>
</dbReference>
<gene>
    <name evidence="3" type="ORF">CVM39_12130</name>
</gene>
<evidence type="ECO:0000313" key="3">
    <source>
        <dbReference type="EMBL" id="PJE29177.1"/>
    </source>
</evidence>
<dbReference type="InterPro" id="IPR006083">
    <property type="entry name" value="PRK/URK"/>
</dbReference>
<dbReference type="SUPFAM" id="SSF52540">
    <property type="entry name" value="P-loop containing nucleoside triphosphate hydrolases"/>
    <property type="match status" value="1"/>
</dbReference>
<keyword evidence="3" id="KW-0418">Kinase</keyword>
<comment type="caution">
    <text evidence="3">The sequence shown here is derived from an EMBL/GenBank/DDBJ whole genome shotgun (WGS) entry which is preliminary data.</text>
</comment>
<proteinExistence type="predicted"/>
<dbReference type="GO" id="GO:0016301">
    <property type="term" value="F:kinase activity"/>
    <property type="evidence" value="ECO:0007669"/>
    <property type="project" value="UniProtKB-KW"/>
</dbReference>
<sequence>MGGDGGARRPGGPGLGRGAGGAVERAARAEAGQGALSSPLTPEALGQELARRAGAASRRMVVAIAGPPGAGKSTLVDQLQAALRADGLPTQILPMDGFHYDNAILDARGLRHRKGAPESFDACGLIRLLQALANPEAPDIAVPVFDRAADLSRGSARIIPAQTRVLLAEGNYLLLDRAPWNALRPLADVTVMLDCPLEVLEARLMRRWLALGLPETEARARVEGNDLPNARLVLAESAPAALRVSTR</sequence>
<feature type="domain" description="Phosphoribulokinase/uridine kinase" evidence="2">
    <location>
        <begin position="61"/>
        <end position="205"/>
    </location>
</feature>
<keyword evidence="3" id="KW-0808">Transferase</keyword>
<dbReference type="Gene3D" id="3.40.50.300">
    <property type="entry name" value="P-loop containing nucleotide triphosphate hydrolases"/>
    <property type="match status" value="1"/>
</dbReference>
<evidence type="ECO:0000256" key="1">
    <source>
        <dbReference type="SAM" id="MobiDB-lite"/>
    </source>
</evidence>
<accession>A0ABX4MR73</accession>
<feature type="compositionally biased region" description="Gly residues" evidence="1">
    <location>
        <begin position="1"/>
        <end position="21"/>
    </location>
</feature>
<protein>
    <submittedName>
        <fullName evidence="3">Nucleoside/nucleotide kinase family protein</fullName>
    </submittedName>
</protein>
<dbReference type="InterPro" id="IPR027417">
    <property type="entry name" value="P-loop_NTPase"/>
</dbReference>
<organism evidence="3 4">
    <name type="scientific">Pseudooceanicola antarcticus</name>
    <dbReference type="NCBI Taxonomy" id="1247613"/>
    <lineage>
        <taxon>Bacteria</taxon>
        <taxon>Pseudomonadati</taxon>
        <taxon>Pseudomonadota</taxon>
        <taxon>Alphaproteobacteria</taxon>
        <taxon>Rhodobacterales</taxon>
        <taxon>Paracoccaceae</taxon>
        <taxon>Pseudooceanicola</taxon>
    </lineage>
</organism>
<keyword evidence="4" id="KW-1185">Reference proteome</keyword>